<keyword evidence="13" id="KW-0670">Pyruvate</keyword>
<comment type="cofactor">
    <cofactor evidence="8">
        <name>FAD</name>
        <dbReference type="ChEBI" id="CHEBI:57692"/>
    </cofactor>
    <text evidence="8">Binds 1 FAD per subunit.</text>
</comment>
<evidence type="ECO:0000256" key="3">
    <source>
        <dbReference type="ARBA" id="ARBA00022827"/>
    </source>
</evidence>
<reference evidence="13 14" key="1">
    <citation type="submission" date="2020-08" db="EMBL/GenBank/DDBJ databases">
        <title>Genome sequencing of Purple Non-Sulfur Bacteria from various extreme environments.</title>
        <authorList>
            <person name="Mayer M."/>
        </authorList>
    </citation>
    <scope>NUCLEOTIDE SEQUENCE [LARGE SCALE GENOMIC DNA]</scope>
    <source>
        <strain evidence="13 14">JA131</strain>
    </source>
</reference>
<sequence>MRGPTLTPDLCVIGAGSGGLSVAAGAARLGASVVLIEKGEMGGDCLNAGCVPSKSLLAAARAAQDIREAGRFGVHAGEPAVDFAAVMDHVRGVIDGITPMDSQARFESLGVTVLREEARFGDPHTVLAGAHRVRARRFVVAAGSRPHVPTIPGLADSPYLTNETVFALRERPTHLMILGGGPIGCELGQAFRRLGSRVTILEVDRVLGGDDPDMAAVVRTRLIAEGVDLREGWRATSVETRPDDGPGRGAETRLGLTAIDGAGGVDTLTGSHLLVALGRRAALKGLKLASADIIATPQGIRVDDRLRTTNRRVFAIGDVTGGPMFTHMASHGASVVVRQALFRLPARVDLGVVPHVTYTDPELAWVGLTETQALARHHDRSPRVVRWTFAENDRARCERRSEGMVKVVATPRGRVLGAGVVGRDAGELIQPWVMAIRHRIRLGALATMIAPYPTRTEASKRAAGAFHEPALFSERTRRLVRLLSWLG</sequence>
<keyword evidence="4" id="KW-0521">NADP</keyword>
<evidence type="ECO:0000313" key="13">
    <source>
        <dbReference type="EMBL" id="MBB4267004.1"/>
    </source>
</evidence>
<evidence type="ECO:0000259" key="11">
    <source>
        <dbReference type="Pfam" id="PF02852"/>
    </source>
</evidence>
<proteinExistence type="inferred from homology"/>
<feature type="binding site" evidence="8">
    <location>
        <position position="318"/>
    </location>
    <ligand>
        <name>FAD</name>
        <dbReference type="ChEBI" id="CHEBI:57692"/>
    </ligand>
</feature>
<dbReference type="InterPro" id="IPR036188">
    <property type="entry name" value="FAD/NAD-bd_sf"/>
</dbReference>
<dbReference type="Proteomes" id="UP000554286">
    <property type="component" value="Unassembled WGS sequence"/>
</dbReference>
<dbReference type="InterPro" id="IPR004099">
    <property type="entry name" value="Pyr_nucl-diS_OxRdtase_dimer"/>
</dbReference>
<dbReference type="PANTHER" id="PTHR43014:SF2">
    <property type="entry name" value="MERCURIC REDUCTASE"/>
    <property type="match status" value="1"/>
</dbReference>
<evidence type="ECO:0000256" key="2">
    <source>
        <dbReference type="ARBA" id="ARBA00022630"/>
    </source>
</evidence>
<evidence type="ECO:0000256" key="7">
    <source>
        <dbReference type="ARBA" id="ARBA00023284"/>
    </source>
</evidence>
<evidence type="ECO:0000256" key="10">
    <source>
        <dbReference type="RuleBase" id="RU003691"/>
    </source>
</evidence>
<evidence type="ECO:0000256" key="4">
    <source>
        <dbReference type="ARBA" id="ARBA00022857"/>
    </source>
</evidence>
<protein>
    <submittedName>
        <fullName evidence="13">Pyruvate/2-oxoglutarate dehydrogenase complex dihydrolipoamide dehydrogenase (E3) component</fullName>
    </submittedName>
</protein>
<dbReference type="GO" id="GO:0050660">
    <property type="term" value="F:flavin adenine dinucleotide binding"/>
    <property type="evidence" value="ECO:0007669"/>
    <property type="project" value="TreeGrafter"/>
</dbReference>
<feature type="binding site" evidence="8">
    <location>
        <begin position="179"/>
        <end position="186"/>
    </location>
    <ligand>
        <name>NAD(+)</name>
        <dbReference type="ChEBI" id="CHEBI:57540"/>
    </ligand>
</feature>
<dbReference type="PRINTS" id="PR00411">
    <property type="entry name" value="PNDRDTASEI"/>
</dbReference>
<dbReference type="PIRSF" id="PIRSF000350">
    <property type="entry name" value="Mercury_reductase_MerA"/>
    <property type="match status" value="1"/>
</dbReference>
<dbReference type="SUPFAM" id="SSF51905">
    <property type="entry name" value="FAD/NAD(P)-binding domain"/>
    <property type="match status" value="1"/>
</dbReference>
<dbReference type="Gene3D" id="3.50.50.60">
    <property type="entry name" value="FAD/NAD(P)-binding domain"/>
    <property type="match status" value="2"/>
</dbReference>
<feature type="binding site" evidence="8">
    <location>
        <begin position="324"/>
        <end position="327"/>
    </location>
    <ligand>
        <name>FAD</name>
        <dbReference type="ChEBI" id="CHEBI:57692"/>
    </ligand>
</feature>
<dbReference type="InterPro" id="IPR012999">
    <property type="entry name" value="Pyr_OxRdtase_I_AS"/>
</dbReference>
<comment type="similarity">
    <text evidence="1 10">Belongs to the class-I pyridine nucleotide-disulfide oxidoreductase family.</text>
</comment>
<feature type="binding site" evidence="8">
    <location>
        <position position="54"/>
    </location>
    <ligand>
        <name>FAD</name>
        <dbReference type="ChEBI" id="CHEBI:57692"/>
    </ligand>
</feature>
<keyword evidence="7 10" id="KW-0676">Redox-active center</keyword>
<evidence type="ECO:0000259" key="12">
    <source>
        <dbReference type="Pfam" id="PF07992"/>
    </source>
</evidence>
<keyword evidence="6" id="KW-1015">Disulfide bond</keyword>
<evidence type="ECO:0000256" key="6">
    <source>
        <dbReference type="ARBA" id="ARBA00023157"/>
    </source>
</evidence>
<dbReference type="EMBL" id="JACIGK010000020">
    <property type="protein sequence ID" value="MBB4267004.1"/>
    <property type="molecule type" value="Genomic_DNA"/>
</dbReference>
<feature type="disulfide bond" description="Redox-active" evidence="9">
    <location>
        <begin position="45"/>
        <end position="50"/>
    </location>
</feature>
<dbReference type="GO" id="GO:0003955">
    <property type="term" value="F:NAD(P)H dehydrogenase (quinone) activity"/>
    <property type="evidence" value="ECO:0007669"/>
    <property type="project" value="TreeGrafter"/>
</dbReference>
<dbReference type="Pfam" id="PF02852">
    <property type="entry name" value="Pyr_redox_dim"/>
    <property type="match status" value="1"/>
</dbReference>
<dbReference type="GO" id="GO:0016668">
    <property type="term" value="F:oxidoreductase activity, acting on a sulfur group of donors, NAD(P) as acceptor"/>
    <property type="evidence" value="ECO:0007669"/>
    <property type="project" value="InterPro"/>
</dbReference>
<dbReference type="PROSITE" id="PS00076">
    <property type="entry name" value="PYRIDINE_REDOX_1"/>
    <property type="match status" value="1"/>
</dbReference>
<evidence type="ECO:0000256" key="9">
    <source>
        <dbReference type="PIRSR" id="PIRSR000350-4"/>
    </source>
</evidence>
<comment type="caution">
    <text evidence="13">The sequence shown here is derived from an EMBL/GenBank/DDBJ whole genome shotgun (WGS) entry which is preliminary data.</text>
</comment>
<feature type="binding site" evidence="8">
    <location>
        <position position="202"/>
    </location>
    <ligand>
        <name>NAD(+)</name>
        <dbReference type="ChEBI" id="CHEBI:57540"/>
    </ligand>
</feature>
<dbReference type="FunFam" id="3.30.390.30:FF:000001">
    <property type="entry name" value="Dihydrolipoyl dehydrogenase"/>
    <property type="match status" value="1"/>
</dbReference>
<dbReference type="AlphaFoldDB" id="A0A7W6WAI5"/>
<dbReference type="PRINTS" id="PR00368">
    <property type="entry name" value="FADPNR"/>
</dbReference>
<evidence type="ECO:0000256" key="5">
    <source>
        <dbReference type="ARBA" id="ARBA00023002"/>
    </source>
</evidence>
<keyword evidence="5 10" id="KW-0560">Oxidoreductase</keyword>
<dbReference type="Pfam" id="PF07992">
    <property type="entry name" value="Pyr_redox_2"/>
    <property type="match status" value="1"/>
</dbReference>
<dbReference type="InterPro" id="IPR016156">
    <property type="entry name" value="FAD/NAD-linked_Rdtase_dimer_sf"/>
</dbReference>
<feature type="domain" description="FAD/NAD(P)-binding" evidence="12">
    <location>
        <begin position="9"/>
        <end position="331"/>
    </location>
</feature>
<keyword evidence="14" id="KW-1185">Reference proteome</keyword>
<gene>
    <name evidence="13" type="ORF">GGD89_002642</name>
</gene>
<dbReference type="RefSeq" id="WP_184045974.1">
    <property type="nucleotide sequence ID" value="NZ_JACIGK010000020.1"/>
</dbReference>
<keyword evidence="8" id="KW-0547">Nucleotide-binding</keyword>
<accession>A0A7W6WAI5</accession>
<evidence type="ECO:0000256" key="8">
    <source>
        <dbReference type="PIRSR" id="PIRSR000350-3"/>
    </source>
</evidence>
<name>A0A7W6WAI5_9PROT</name>
<keyword evidence="3 8" id="KW-0274">FAD</keyword>
<evidence type="ECO:0000256" key="1">
    <source>
        <dbReference type="ARBA" id="ARBA00007532"/>
    </source>
</evidence>
<dbReference type="InterPro" id="IPR001100">
    <property type="entry name" value="Pyr_nuc-diS_OxRdtase"/>
</dbReference>
<dbReference type="Gene3D" id="3.30.390.30">
    <property type="match status" value="1"/>
</dbReference>
<dbReference type="InterPro" id="IPR023753">
    <property type="entry name" value="FAD/NAD-binding_dom"/>
</dbReference>
<evidence type="ECO:0000313" key="14">
    <source>
        <dbReference type="Proteomes" id="UP000554286"/>
    </source>
</evidence>
<keyword evidence="8" id="KW-0520">NAD</keyword>
<organism evidence="13 14">
    <name type="scientific">Roseospira visakhapatnamensis</name>
    <dbReference type="NCBI Taxonomy" id="390880"/>
    <lineage>
        <taxon>Bacteria</taxon>
        <taxon>Pseudomonadati</taxon>
        <taxon>Pseudomonadota</taxon>
        <taxon>Alphaproteobacteria</taxon>
        <taxon>Rhodospirillales</taxon>
        <taxon>Rhodospirillaceae</taxon>
        <taxon>Roseospira</taxon>
    </lineage>
</organism>
<feature type="domain" description="Pyridine nucleotide-disulphide oxidoreductase dimerisation" evidence="11">
    <location>
        <begin position="353"/>
        <end position="462"/>
    </location>
</feature>
<dbReference type="SUPFAM" id="SSF55424">
    <property type="entry name" value="FAD/NAD-linked reductases, dimerisation (C-terminal) domain"/>
    <property type="match status" value="1"/>
</dbReference>
<keyword evidence="2 10" id="KW-0285">Flavoprotein</keyword>
<feature type="binding site" evidence="8">
    <location>
        <position position="278"/>
    </location>
    <ligand>
        <name>NAD(+)</name>
        <dbReference type="ChEBI" id="CHEBI:57540"/>
    </ligand>
</feature>
<dbReference type="PANTHER" id="PTHR43014">
    <property type="entry name" value="MERCURIC REDUCTASE"/>
    <property type="match status" value="1"/>
</dbReference>